<name>A0A1B2EHS7_9HYPH</name>
<protein>
    <submittedName>
        <fullName evidence="2">Uncharacterized protein</fullName>
    </submittedName>
</protein>
<dbReference type="OrthoDB" id="8020496at2"/>
<sequence length="117" mass="12678">MAKRPQPPASAQGQRSPAVEPTDVHVLPRDLGPLFAERPLIQGESKADYDLLLSKVTAAVAPTDAIDDVWVKDIADLTWEVERGKRLKASLLMAARKKALDRLIAETNGPSLQSADP</sequence>
<organism evidence="2">
    <name type="scientific">Microvirga ossetica</name>
    <dbReference type="NCBI Taxonomy" id="1882682"/>
    <lineage>
        <taxon>Bacteria</taxon>
        <taxon>Pseudomonadati</taxon>
        <taxon>Pseudomonadota</taxon>
        <taxon>Alphaproteobacteria</taxon>
        <taxon>Hyphomicrobiales</taxon>
        <taxon>Methylobacteriaceae</taxon>
        <taxon>Microvirga</taxon>
    </lineage>
</organism>
<evidence type="ECO:0000256" key="1">
    <source>
        <dbReference type="SAM" id="MobiDB-lite"/>
    </source>
</evidence>
<reference evidence="2" key="1">
    <citation type="submission" date="2016-07" db="EMBL/GenBank/DDBJ databases">
        <title>Microvirga ossetica sp. nov. a new species of rhizobia isolated from root nodules of the legume species Vicia alpestris Steven originated from North Ossetia region in the Caucasus.</title>
        <authorList>
            <person name="Safronova V.I."/>
            <person name="Kuznetsova I.G."/>
            <person name="Sazanova A.L."/>
            <person name="Belimov A."/>
            <person name="Andronov E."/>
            <person name="Osledkin Y.S."/>
            <person name="Onishchuk O.P."/>
            <person name="Kurchak O.N."/>
            <person name="Shaposhnikov A.I."/>
            <person name="Willems A."/>
            <person name="Tikhonovich I.A."/>
        </authorList>
    </citation>
    <scope>NUCLEOTIDE SEQUENCE [LARGE SCALE GENOMIC DNA]</scope>
    <source>
        <strain evidence="2">V5/3M</strain>
    </source>
</reference>
<dbReference type="EMBL" id="CP016616">
    <property type="protein sequence ID" value="ANY79514.1"/>
    <property type="molecule type" value="Genomic_DNA"/>
</dbReference>
<dbReference type="KEGG" id="moc:BB934_15845"/>
<feature type="region of interest" description="Disordered" evidence="1">
    <location>
        <begin position="1"/>
        <end position="24"/>
    </location>
</feature>
<accession>A0A1B2EHS7</accession>
<proteinExistence type="predicted"/>
<gene>
    <name evidence="2" type="ORF">BB934_15845</name>
</gene>
<dbReference type="RefSeq" id="WP_157934196.1">
    <property type="nucleotide sequence ID" value="NZ_CP016616.1"/>
</dbReference>
<dbReference type="AlphaFoldDB" id="A0A1B2EHS7"/>
<evidence type="ECO:0000313" key="2">
    <source>
        <dbReference type="EMBL" id="ANY79514.1"/>
    </source>
</evidence>